<dbReference type="AlphaFoldDB" id="A0A2C9UAB4"/>
<dbReference type="EMBL" id="CM004402">
    <property type="protein sequence ID" value="OAY27127.1"/>
    <property type="molecule type" value="Genomic_DNA"/>
</dbReference>
<name>A0A2C9UAB4_MANES</name>
<organism evidence="1">
    <name type="scientific">Manihot esculenta</name>
    <name type="common">Cassava</name>
    <name type="synonym">Jatropha manihot</name>
    <dbReference type="NCBI Taxonomy" id="3983"/>
    <lineage>
        <taxon>Eukaryota</taxon>
        <taxon>Viridiplantae</taxon>
        <taxon>Streptophyta</taxon>
        <taxon>Embryophyta</taxon>
        <taxon>Tracheophyta</taxon>
        <taxon>Spermatophyta</taxon>
        <taxon>Magnoliopsida</taxon>
        <taxon>eudicotyledons</taxon>
        <taxon>Gunneridae</taxon>
        <taxon>Pentapetalae</taxon>
        <taxon>rosids</taxon>
        <taxon>fabids</taxon>
        <taxon>Malpighiales</taxon>
        <taxon>Euphorbiaceae</taxon>
        <taxon>Crotonoideae</taxon>
        <taxon>Manihoteae</taxon>
        <taxon>Manihot</taxon>
    </lineage>
</organism>
<reference evidence="1" key="1">
    <citation type="submission" date="2016-02" db="EMBL/GenBank/DDBJ databases">
        <title>WGS assembly of Manihot esculenta.</title>
        <authorList>
            <person name="Bredeson J.V."/>
            <person name="Prochnik S.E."/>
            <person name="Lyons J.B."/>
            <person name="Schmutz J."/>
            <person name="Grimwood J."/>
            <person name="Vrebalov J."/>
            <person name="Bart R.S."/>
            <person name="Amuge T."/>
            <person name="Ferguson M.E."/>
            <person name="Green R."/>
            <person name="Putnam N."/>
            <person name="Stites J."/>
            <person name="Rounsley S."/>
            <person name="Rokhsar D.S."/>
        </authorList>
    </citation>
    <scope>NUCLEOTIDE SEQUENCE [LARGE SCALE GENOMIC DNA]</scope>
    <source>
        <tissue evidence="1">Leaf</tissue>
    </source>
</reference>
<proteinExistence type="predicted"/>
<gene>
    <name evidence="1" type="ORF">MANES_16G101600</name>
</gene>
<accession>A0A2C9UAB4</accession>
<protein>
    <submittedName>
        <fullName evidence="1">Uncharacterized protein</fullName>
    </submittedName>
</protein>
<evidence type="ECO:0000313" key="1">
    <source>
        <dbReference type="EMBL" id="OAY27127.1"/>
    </source>
</evidence>
<sequence>MEKYHPNWPWPHEQYGWILSNSSPTYFIGDYRICVPKDLPIASKNRPIWGSKWTSGAESYSHDQKNAGSVCQAQRGFTSNNYHKRNKGPVVQDHVLLLPIELPSTVFTQQCESELKFLNYTKVFILPSNNYVLI</sequence>